<accession>A0A0A2C252</accession>
<dbReference type="Gene3D" id="2.40.30.220">
    <property type="entry name" value="Photosystem II Psb28"/>
    <property type="match status" value="1"/>
</dbReference>
<comment type="subcellular location">
    <subcellularLocation>
        <location evidence="5">Cellular thylakoid membrane</location>
        <topology evidence="5">Peripheral membrane protein</topology>
        <orientation evidence="5">Cytoplasmic side</orientation>
    </subcellularLocation>
    <subcellularLocation>
        <location evidence="1">Membrane</location>
        <topology evidence="1">Peripheral membrane protein</topology>
    </subcellularLocation>
</comment>
<gene>
    <name evidence="5" type="primary">psb28</name>
    <name evidence="7" type="ORF">EV03_1937</name>
</gene>
<protein>
    <recommendedName>
        <fullName evidence="5 6">Photosystem II reaction center Psb28 protein</fullName>
    </recommendedName>
    <alternativeName>
        <fullName evidence="5">Photosystem II 13 kDa protein</fullName>
    </alternativeName>
    <alternativeName>
        <fullName evidence="5">Photosystem II reaction center W protein</fullName>
    </alternativeName>
</protein>
<keyword evidence="4 5" id="KW-0604">Photosystem II</keyword>
<evidence type="ECO:0000313" key="7">
    <source>
        <dbReference type="EMBL" id="KGG19552.1"/>
    </source>
</evidence>
<dbReference type="GO" id="GO:0009654">
    <property type="term" value="C:photosystem II oxygen evolving complex"/>
    <property type="evidence" value="ECO:0007669"/>
    <property type="project" value="InterPro"/>
</dbReference>
<organism evidence="7 8">
    <name type="scientific">Prochlorococcus marinus str. PAC1</name>
    <dbReference type="NCBI Taxonomy" id="59924"/>
    <lineage>
        <taxon>Bacteria</taxon>
        <taxon>Bacillati</taxon>
        <taxon>Cyanobacteriota</taxon>
        <taxon>Cyanophyceae</taxon>
        <taxon>Synechococcales</taxon>
        <taxon>Prochlorococcaceae</taxon>
        <taxon>Prochlorococcus</taxon>
    </lineage>
</organism>
<dbReference type="InterPro" id="IPR005610">
    <property type="entry name" value="PSII_Psb28_class-1"/>
</dbReference>
<comment type="caution">
    <text evidence="7">The sequence shown here is derived from an EMBL/GenBank/DDBJ whole genome shotgun (WGS) entry which is preliminary data.</text>
</comment>
<dbReference type="NCBIfam" id="TIGR03047">
    <property type="entry name" value="PS_II_psb28"/>
    <property type="match status" value="1"/>
</dbReference>
<dbReference type="InterPro" id="IPR038676">
    <property type="entry name" value="Psb28_c1_sf"/>
</dbReference>
<keyword evidence="2 5" id="KW-0602">Photosynthesis</keyword>
<dbReference type="RefSeq" id="WP_241434827.1">
    <property type="nucleotide sequence ID" value="NZ_JNAX01000015.1"/>
</dbReference>
<keyword evidence="5" id="KW-0793">Thylakoid</keyword>
<reference evidence="8" key="1">
    <citation type="journal article" date="2014" name="Sci. Data">
        <title>Genomes of diverse isolates of the marine cyanobacterium Prochlorococcus.</title>
        <authorList>
            <person name="Biller S."/>
            <person name="Berube P."/>
            <person name="Thompson J."/>
            <person name="Kelly L."/>
            <person name="Roggensack S."/>
            <person name="Awad L."/>
            <person name="Roache-Johnson K."/>
            <person name="Ding H."/>
            <person name="Giovannoni S.J."/>
            <person name="Moore L.R."/>
            <person name="Chisholm S.W."/>
        </authorList>
    </citation>
    <scope>NUCLEOTIDE SEQUENCE [LARGE SCALE GENOMIC DNA]</scope>
    <source>
        <strain evidence="8">PAC1</strain>
    </source>
</reference>
<dbReference type="Proteomes" id="UP000030392">
    <property type="component" value="Unassembled WGS sequence"/>
</dbReference>
<dbReference type="Pfam" id="PF03912">
    <property type="entry name" value="Psb28"/>
    <property type="match status" value="1"/>
</dbReference>
<evidence type="ECO:0000256" key="1">
    <source>
        <dbReference type="ARBA" id="ARBA00004170"/>
    </source>
</evidence>
<keyword evidence="3 5" id="KW-0472">Membrane</keyword>
<dbReference type="GO" id="GO:0031676">
    <property type="term" value="C:plasma membrane-derived thylakoid membrane"/>
    <property type="evidence" value="ECO:0007669"/>
    <property type="project" value="UniProtKB-SubCell"/>
</dbReference>
<evidence type="ECO:0000256" key="3">
    <source>
        <dbReference type="ARBA" id="ARBA00023136"/>
    </source>
</evidence>
<evidence type="ECO:0000256" key="4">
    <source>
        <dbReference type="ARBA" id="ARBA00023276"/>
    </source>
</evidence>
<dbReference type="EMBL" id="JNAX01000015">
    <property type="protein sequence ID" value="KGG19552.1"/>
    <property type="molecule type" value="Genomic_DNA"/>
</dbReference>
<evidence type="ECO:0000256" key="6">
    <source>
        <dbReference type="RuleBase" id="RU003509"/>
    </source>
</evidence>
<sequence length="134" mass="15774">MRSSIPYSFHKEISINLTKEKMTKINENVAIQFVKGENEKDQPEIRLFRNLDGKKGKAVYKFYKPTTITLTNYKSVQRMFLIDSEGVLSTKKIDLSISEDHVKEVKSTYNWNSEEEFDRFMRFASRYAKSLSKN</sequence>
<comment type="subunit">
    <text evidence="5">Part of the photosystem II complex.</text>
</comment>
<dbReference type="AlphaFoldDB" id="A0A0A2C252"/>
<dbReference type="PANTHER" id="PTHR34963">
    <property type="match status" value="1"/>
</dbReference>
<evidence type="ECO:0000256" key="2">
    <source>
        <dbReference type="ARBA" id="ARBA00022531"/>
    </source>
</evidence>
<name>A0A0A2C252_PROMR</name>
<evidence type="ECO:0000256" key="5">
    <source>
        <dbReference type="HAMAP-Rule" id="MF_01370"/>
    </source>
</evidence>
<dbReference type="HAMAP" id="MF_01370">
    <property type="entry name" value="PSII_Psb28"/>
    <property type="match status" value="1"/>
</dbReference>
<dbReference type="PANTHER" id="PTHR34963:SF2">
    <property type="entry name" value="PHOTOSYSTEM II REACTION CENTER PSB28 PROTEIN, CHLOROPLASTIC"/>
    <property type="match status" value="1"/>
</dbReference>
<dbReference type="GO" id="GO:0015979">
    <property type="term" value="P:photosynthesis"/>
    <property type="evidence" value="ECO:0007669"/>
    <property type="project" value="UniProtKB-UniRule"/>
</dbReference>
<comment type="similarity">
    <text evidence="5 6">Belongs to the Psb28 family.</text>
</comment>
<proteinExistence type="inferred from homology"/>
<evidence type="ECO:0000313" key="8">
    <source>
        <dbReference type="Proteomes" id="UP000030392"/>
    </source>
</evidence>